<comment type="caution">
    <text evidence="3">The sequence shown here is derived from an EMBL/GenBank/DDBJ whole genome shotgun (WGS) entry which is preliminary data.</text>
</comment>
<dbReference type="PROSITE" id="PS50994">
    <property type="entry name" value="INTEGRASE"/>
    <property type="match status" value="1"/>
</dbReference>
<protein>
    <submittedName>
        <fullName evidence="3">Retrotransposon protein, putative, ty1-copia subclass</fullName>
    </submittedName>
</protein>
<dbReference type="InterPro" id="IPR036397">
    <property type="entry name" value="RNaseH_sf"/>
</dbReference>
<gene>
    <name evidence="3" type="ORF">Tco_1054631</name>
</gene>
<accession>A0ABQ5GXS0</accession>
<sequence>MLYFLTNSTKSLSVKEKVTIDKFLLDMTKKKEKGFDQEGILKKDETLAILAIGGGKIQKDKKKAQRANGKDKGKTKIAYAPKAKIPPPPKRDNSENDSIYYHCKEKRTEKLQRDRILQPTHDELLEKCKSYISRKIAHKPFPHQVERAKDLLGLIHTDVCGRFSTVSREGASYFITFTNDFSRYGYVYLMKHKHEVFETFKVFQNEVENQLKKKIKDVQSDRGGEYLSHEFINDMKSCAIVSQLTPPYTPQHNGVSERRNELYLFFENSLTLQEAIGSHKLLEASESDVGLEVIQEDDTQPSKNTSDRHNEVEYNEVEPHSVEVPICRSGRISQEPDRYCFYVDPKEHESGDLNGLILLIWKCNP</sequence>
<dbReference type="SUPFAM" id="SSF53098">
    <property type="entry name" value="Ribonuclease H-like"/>
    <property type="match status" value="1"/>
</dbReference>
<dbReference type="Proteomes" id="UP001151760">
    <property type="component" value="Unassembled WGS sequence"/>
</dbReference>
<dbReference type="InterPro" id="IPR012337">
    <property type="entry name" value="RNaseH-like_sf"/>
</dbReference>
<dbReference type="PANTHER" id="PTHR42648:SF27">
    <property type="entry name" value="RNA-DIRECTED DNA POLYMERASE"/>
    <property type="match status" value="1"/>
</dbReference>
<organism evidence="3 4">
    <name type="scientific">Tanacetum coccineum</name>
    <dbReference type="NCBI Taxonomy" id="301880"/>
    <lineage>
        <taxon>Eukaryota</taxon>
        <taxon>Viridiplantae</taxon>
        <taxon>Streptophyta</taxon>
        <taxon>Embryophyta</taxon>
        <taxon>Tracheophyta</taxon>
        <taxon>Spermatophyta</taxon>
        <taxon>Magnoliopsida</taxon>
        <taxon>eudicotyledons</taxon>
        <taxon>Gunneridae</taxon>
        <taxon>Pentapetalae</taxon>
        <taxon>asterids</taxon>
        <taxon>campanulids</taxon>
        <taxon>Asterales</taxon>
        <taxon>Asteraceae</taxon>
        <taxon>Asteroideae</taxon>
        <taxon>Anthemideae</taxon>
        <taxon>Anthemidinae</taxon>
        <taxon>Tanacetum</taxon>
    </lineage>
</organism>
<dbReference type="Gene3D" id="3.30.420.10">
    <property type="entry name" value="Ribonuclease H-like superfamily/Ribonuclease H"/>
    <property type="match status" value="1"/>
</dbReference>
<reference evidence="3" key="1">
    <citation type="journal article" date="2022" name="Int. J. Mol. Sci.">
        <title>Draft Genome of Tanacetum Coccineum: Genomic Comparison of Closely Related Tanacetum-Family Plants.</title>
        <authorList>
            <person name="Yamashiro T."/>
            <person name="Shiraishi A."/>
            <person name="Nakayama K."/>
            <person name="Satake H."/>
        </authorList>
    </citation>
    <scope>NUCLEOTIDE SEQUENCE</scope>
</reference>
<feature type="region of interest" description="Disordered" evidence="1">
    <location>
        <begin position="60"/>
        <end position="97"/>
    </location>
</feature>
<dbReference type="InterPro" id="IPR039537">
    <property type="entry name" value="Retrotran_Ty1/copia-like"/>
</dbReference>
<reference evidence="3" key="2">
    <citation type="submission" date="2022-01" db="EMBL/GenBank/DDBJ databases">
        <authorList>
            <person name="Yamashiro T."/>
            <person name="Shiraishi A."/>
            <person name="Satake H."/>
            <person name="Nakayama K."/>
        </authorList>
    </citation>
    <scope>NUCLEOTIDE SEQUENCE</scope>
</reference>
<feature type="domain" description="Integrase catalytic" evidence="2">
    <location>
        <begin position="136"/>
        <end position="263"/>
    </location>
</feature>
<dbReference type="PANTHER" id="PTHR42648">
    <property type="entry name" value="TRANSPOSASE, PUTATIVE-RELATED"/>
    <property type="match status" value="1"/>
</dbReference>
<evidence type="ECO:0000313" key="3">
    <source>
        <dbReference type="EMBL" id="GJT80289.1"/>
    </source>
</evidence>
<dbReference type="EMBL" id="BQNB010018977">
    <property type="protein sequence ID" value="GJT80289.1"/>
    <property type="molecule type" value="Genomic_DNA"/>
</dbReference>
<name>A0ABQ5GXS0_9ASTR</name>
<evidence type="ECO:0000256" key="1">
    <source>
        <dbReference type="SAM" id="MobiDB-lite"/>
    </source>
</evidence>
<evidence type="ECO:0000313" key="4">
    <source>
        <dbReference type="Proteomes" id="UP001151760"/>
    </source>
</evidence>
<dbReference type="Pfam" id="PF00665">
    <property type="entry name" value="rve"/>
    <property type="match status" value="1"/>
</dbReference>
<proteinExistence type="predicted"/>
<dbReference type="InterPro" id="IPR001584">
    <property type="entry name" value="Integrase_cat-core"/>
</dbReference>
<evidence type="ECO:0000259" key="2">
    <source>
        <dbReference type="PROSITE" id="PS50994"/>
    </source>
</evidence>
<keyword evidence="4" id="KW-1185">Reference proteome</keyword>